<feature type="domain" description="FAD-binding" evidence="1">
    <location>
        <begin position="3"/>
        <end position="332"/>
    </location>
</feature>
<protein>
    <submittedName>
        <fullName evidence="2">NAD(P)/FAD-dependent oxidoreductase</fullName>
    </submittedName>
</protein>
<evidence type="ECO:0000313" key="3">
    <source>
        <dbReference type="Proteomes" id="UP001445472"/>
    </source>
</evidence>
<dbReference type="PANTHER" id="PTHR42685">
    <property type="entry name" value="GERANYLGERANYL DIPHOSPHATE REDUCTASE"/>
    <property type="match status" value="1"/>
</dbReference>
<comment type="caution">
    <text evidence="2">The sequence shown here is derived from an EMBL/GenBank/DDBJ whole genome shotgun (WGS) entry which is preliminary data.</text>
</comment>
<dbReference type="InterPro" id="IPR002938">
    <property type="entry name" value="FAD-bd"/>
</dbReference>
<dbReference type="Gene3D" id="3.50.50.60">
    <property type="entry name" value="FAD/NAD(P)-binding domain"/>
    <property type="match status" value="1"/>
</dbReference>
<dbReference type="Proteomes" id="UP001445472">
    <property type="component" value="Unassembled WGS sequence"/>
</dbReference>
<evidence type="ECO:0000313" key="2">
    <source>
        <dbReference type="EMBL" id="MER6615473.1"/>
    </source>
</evidence>
<sequence length="394" mass="42689">MFDAIVVGARCAGAPTAMLLARSGHRVLMLDRAGFPSDTLSTHLIHQPGVAALARWGVLETVRATGCPPLDRAVYEVADIRLEGCAQGVEGQRAGYAPRRHVLDAVLADAAVAAGVDFRERCSVTRLLHDDAGRVVGVEGRHDGRSFTERAHLVIGADGMRSTVARLAKADFTVRDPRLTCAYYGYWEDVPATLELYESPGSWVATVPTNNEATLVLAYFPQARFEEVRTDPRAAYLRQIRATAPALYERLDGKRRVERLRGTGDQQNFFRRATGSGWALVGDAGHHKDSITARGISDAFLQAEALTRHVGGLLGGDPDKLDQALRSYADERDTSLAPGYQATLSAAQLAPHEQRLSLLRAVSKDPELTSVYFDMVAGVGTVSALYTPKLLALL</sequence>
<proteinExistence type="predicted"/>
<dbReference type="InterPro" id="IPR050407">
    <property type="entry name" value="Geranylgeranyl_reductase"/>
</dbReference>
<dbReference type="Pfam" id="PF01494">
    <property type="entry name" value="FAD_binding_3"/>
    <property type="match status" value="1"/>
</dbReference>
<keyword evidence="3" id="KW-1185">Reference proteome</keyword>
<organism evidence="2 3">
    <name type="scientific">Streptomyces xantholiticus</name>
    <dbReference type="NCBI Taxonomy" id="68285"/>
    <lineage>
        <taxon>Bacteria</taxon>
        <taxon>Bacillati</taxon>
        <taxon>Actinomycetota</taxon>
        <taxon>Actinomycetes</taxon>
        <taxon>Kitasatosporales</taxon>
        <taxon>Streptomycetaceae</taxon>
        <taxon>Streptomyces</taxon>
    </lineage>
</organism>
<evidence type="ECO:0000259" key="1">
    <source>
        <dbReference type="Pfam" id="PF01494"/>
    </source>
</evidence>
<dbReference type="RefSeq" id="WP_351977038.1">
    <property type="nucleotide sequence ID" value="NZ_JBEPBX010000016.1"/>
</dbReference>
<dbReference type="SUPFAM" id="SSF51905">
    <property type="entry name" value="FAD/NAD(P)-binding domain"/>
    <property type="match status" value="1"/>
</dbReference>
<dbReference type="EMBL" id="JBEPBX010000016">
    <property type="protein sequence ID" value="MER6615473.1"/>
    <property type="molecule type" value="Genomic_DNA"/>
</dbReference>
<accession>A0ABV1UXE5</accession>
<gene>
    <name evidence="2" type="ORF">ABT276_19345</name>
</gene>
<dbReference type="InterPro" id="IPR036188">
    <property type="entry name" value="FAD/NAD-bd_sf"/>
</dbReference>
<dbReference type="PRINTS" id="PR00420">
    <property type="entry name" value="RNGMNOXGNASE"/>
</dbReference>
<name>A0ABV1UXE5_9ACTN</name>
<reference evidence="2 3" key="1">
    <citation type="submission" date="2024-06" db="EMBL/GenBank/DDBJ databases">
        <title>The Natural Products Discovery Center: Release of the First 8490 Sequenced Strains for Exploring Actinobacteria Biosynthetic Diversity.</title>
        <authorList>
            <person name="Kalkreuter E."/>
            <person name="Kautsar S.A."/>
            <person name="Yang D."/>
            <person name="Bader C.D."/>
            <person name="Teijaro C.N."/>
            <person name="Fluegel L."/>
            <person name="Davis C.M."/>
            <person name="Simpson J.R."/>
            <person name="Lauterbach L."/>
            <person name="Steele A.D."/>
            <person name="Gui C."/>
            <person name="Meng S."/>
            <person name="Li G."/>
            <person name="Viehrig K."/>
            <person name="Ye F."/>
            <person name="Su P."/>
            <person name="Kiefer A.F."/>
            <person name="Nichols A."/>
            <person name="Cepeda A.J."/>
            <person name="Yan W."/>
            <person name="Fan B."/>
            <person name="Jiang Y."/>
            <person name="Adhikari A."/>
            <person name="Zheng C.-J."/>
            <person name="Schuster L."/>
            <person name="Cowan T.M."/>
            <person name="Smanski M.J."/>
            <person name="Chevrette M.G."/>
            <person name="De Carvalho L.P.S."/>
            <person name="Shen B."/>
        </authorList>
    </citation>
    <scope>NUCLEOTIDE SEQUENCE [LARGE SCALE GENOMIC DNA]</scope>
    <source>
        <strain evidence="2 3">NPDC000837</strain>
    </source>
</reference>
<dbReference type="PANTHER" id="PTHR42685:SF22">
    <property type="entry name" value="CONDITIONED MEDIUM FACTOR RECEPTOR 1"/>
    <property type="match status" value="1"/>
</dbReference>